<comment type="caution">
    <text evidence="2">The sequence shown here is derived from an EMBL/GenBank/DDBJ whole genome shotgun (WGS) entry which is preliminary data.</text>
</comment>
<dbReference type="InterPro" id="IPR016181">
    <property type="entry name" value="Acyl_CoA_acyltransferase"/>
</dbReference>
<evidence type="ECO:0000259" key="1">
    <source>
        <dbReference type="PROSITE" id="PS51186"/>
    </source>
</evidence>
<dbReference type="Pfam" id="PF00583">
    <property type="entry name" value="Acetyltransf_1"/>
    <property type="match status" value="1"/>
</dbReference>
<evidence type="ECO:0000313" key="2">
    <source>
        <dbReference type="EMBL" id="OGC47712.1"/>
    </source>
</evidence>
<dbReference type="PROSITE" id="PS51186">
    <property type="entry name" value="GNAT"/>
    <property type="match status" value="1"/>
</dbReference>
<dbReference type="Gene3D" id="3.40.630.30">
    <property type="match status" value="1"/>
</dbReference>
<protein>
    <recommendedName>
        <fullName evidence="1">N-acetyltransferase domain-containing protein</fullName>
    </recommendedName>
</protein>
<sequence>MQVKIRKVTKEELSAVGKVWASAFNDAYKWEHWSDENGVKIVSYMYEKQPDLFLLAEVDGEMVGATWGAIKPHFDGNHMVDGAVFILPKYQGKGLYRKLSTARLKEAMKKYKVTGVQILASSTNEFPISFYKRLGFKETSWVLLYTKPEELLENLEK</sequence>
<dbReference type="STRING" id="1802617.A2886_03000"/>
<dbReference type="Proteomes" id="UP000176608">
    <property type="component" value="Unassembled WGS sequence"/>
</dbReference>
<dbReference type="CDD" id="cd04301">
    <property type="entry name" value="NAT_SF"/>
    <property type="match status" value="1"/>
</dbReference>
<name>A0A1F4US34_UNCKA</name>
<dbReference type="GO" id="GO:0016747">
    <property type="term" value="F:acyltransferase activity, transferring groups other than amino-acyl groups"/>
    <property type="evidence" value="ECO:0007669"/>
    <property type="project" value="InterPro"/>
</dbReference>
<dbReference type="SUPFAM" id="SSF55729">
    <property type="entry name" value="Acyl-CoA N-acyltransferases (Nat)"/>
    <property type="match status" value="1"/>
</dbReference>
<organism evidence="2 3">
    <name type="scientific">candidate division WWE3 bacterium RIFCSPHIGHO2_01_FULL_42_13</name>
    <dbReference type="NCBI Taxonomy" id="1802617"/>
    <lineage>
        <taxon>Bacteria</taxon>
        <taxon>Katanobacteria</taxon>
    </lineage>
</organism>
<evidence type="ECO:0000313" key="3">
    <source>
        <dbReference type="Proteomes" id="UP000176608"/>
    </source>
</evidence>
<dbReference type="InterPro" id="IPR000182">
    <property type="entry name" value="GNAT_dom"/>
</dbReference>
<gene>
    <name evidence="2" type="ORF">A2886_03000</name>
</gene>
<proteinExistence type="predicted"/>
<dbReference type="AlphaFoldDB" id="A0A1F4US34"/>
<feature type="domain" description="N-acetyltransferase" evidence="1">
    <location>
        <begin position="3"/>
        <end position="157"/>
    </location>
</feature>
<dbReference type="EMBL" id="MEVA01000006">
    <property type="protein sequence ID" value="OGC47712.1"/>
    <property type="molecule type" value="Genomic_DNA"/>
</dbReference>
<accession>A0A1F4US34</accession>
<reference evidence="2 3" key="1">
    <citation type="journal article" date="2016" name="Nat. Commun.">
        <title>Thousands of microbial genomes shed light on interconnected biogeochemical processes in an aquifer system.</title>
        <authorList>
            <person name="Anantharaman K."/>
            <person name="Brown C.T."/>
            <person name="Hug L.A."/>
            <person name="Sharon I."/>
            <person name="Castelle C.J."/>
            <person name="Probst A.J."/>
            <person name="Thomas B.C."/>
            <person name="Singh A."/>
            <person name="Wilkins M.J."/>
            <person name="Karaoz U."/>
            <person name="Brodie E.L."/>
            <person name="Williams K.H."/>
            <person name="Hubbard S.S."/>
            <person name="Banfield J.F."/>
        </authorList>
    </citation>
    <scope>NUCLEOTIDE SEQUENCE [LARGE SCALE GENOMIC DNA]</scope>
</reference>